<sequence>MRYLFLPLLVVLAVLTGCYREHKMTFDEPSHSNLEKWGNYLEVTDAPPDAPIATTQTQISNVSPLLALAKISQALESQSGTEYRLSTVFQVAVPAEDIGDQPIITDVVVDGHYYYVAPLDYPKRQENRASFVQTNGKIPAIAVVDAEDETKPAWIRTTDAEGNTYEIVVRFNPQENLDQDYILRLLRSKGYRTYGSHRLDDPTLEFDDNWRPYYTATYVDDDGFANVGTAYFPESLLVVDAQTREVTAYALDNPNTTDANERDEKIPDWVDRIYSEQLILDWISYWGYNLDNYGKTSSLNEFMADGGRFDVVMNADNTNLVYVAYITSTQQDNSTVGTMLIDPRTSKAVMYWSNGPETAMATKSTAVNAIRQATIRWGYEVEDLTLHTIYGVRTWEGILTRPAFDNAGQPYGSLYAGTVLLQANYDVRPADVVFAQTKHEAFSRYEELLYLKQGTRVGSNVLEDSEISGVVRDYEIVVVGGNTSYLVRLEGQKGKLWEVPIKYVGDPHTEAALELEVGDTVFIQYGDPRNRQTYLVRHIEVTQKGD</sequence>
<dbReference type="PROSITE" id="PS51257">
    <property type="entry name" value="PROKAR_LIPOPROTEIN"/>
    <property type="match status" value="1"/>
</dbReference>
<comment type="caution">
    <text evidence="1">The sequence shown here is derived from an EMBL/GenBank/DDBJ whole genome shotgun (WGS) entry which is preliminary data.</text>
</comment>
<accession>A0A2M7XAZ0</accession>
<dbReference type="AlphaFoldDB" id="A0A2M7XAZ0"/>
<protein>
    <submittedName>
        <fullName evidence="1">Uncharacterized protein</fullName>
    </submittedName>
</protein>
<dbReference type="Proteomes" id="UP000229385">
    <property type="component" value="Unassembled WGS sequence"/>
</dbReference>
<reference evidence="2" key="1">
    <citation type="submission" date="2017-09" db="EMBL/GenBank/DDBJ databases">
        <title>Depth-based differentiation of microbial function through sediment-hosted aquifers and enrichment of novel symbionts in the deep terrestrial subsurface.</title>
        <authorList>
            <person name="Probst A.J."/>
            <person name="Ladd B."/>
            <person name="Jarett J.K."/>
            <person name="Geller-Mcgrath D.E."/>
            <person name="Sieber C.M.K."/>
            <person name="Emerson J.B."/>
            <person name="Anantharaman K."/>
            <person name="Thomas B.C."/>
            <person name="Malmstrom R."/>
            <person name="Stieglmeier M."/>
            <person name="Klingl A."/>
            <person name="Woyke T."/>
            <person name="Ryan C.M."/>
            <person name="Banfield J.F."/>
        </authorList>
    </citation>
    <scope>NUCLEOTIDE SEQUENCE [LARGE SCALE GENOMIC DNA]</scope>
</reference>
<dbReference type="EMBL" id="PFWU01000053">
    <property type="protein sequence ID" value="PJA45037.1"/>
    <property type="molecule type" value="Genomic_DNA"/>
</dbReference>
<organism evidence="1 2">
    <name type="scientific">Candidatus Uhrbacteria bacterium CG_4_9_14_3_um_filter_50_9</name>
    <dbReference type="NCBI Taxonomy" id="1975035"/>
    <lineage>
        <taxon>Bacteria</taxon>
        <taxon>Candidatus Uhriibacteriota</taxon>
    </lineage>
</organism>
<evidence type="ECO:0000313" key="2">
    <source>
        <dbReference type="Proteomes" id="UP000229385"/>
    </source>
</evidence>
<name>A0A2M7XAZ0_9BACT</name>
<gene>
    <name evidence="1" type="ORF">CO174_05330</name>
</gene>
<evidence type="ECO:0000313" key="1">
    <source>
        <dbReference type="EMBL" id="PJA45037.1"/>
    </source>
</evidence>
<proteinExistence type="predicted"/>